<dbReference type="RefSeq" id="WP_132605081.1">
    <property type="nucleotide sequence ID" value="NZ_NRRP01000003.1"/>
</dbReference>
<protein>
    <submittedName>
        <fullName evidence="3">Aryl-alcohol dehydrogenase-like predicted oxidoreductase</fullName>
    </submittedName>
</protein>
<comment type="caution">
    <text evidence="3">The sequence shown here is derived from an EMBL/GenBank/DDBJ whole genome shotgun (WGS) entry which is preliminary data.</text>
</comment>
<dbReference type="Pfam" id="PF00248">
    <property type="entry name" value="Aldo_ket_red"/>
    <property type="match status" value="1"/>
</dbReference>
<keyword evidence="4" id="KW-1185">Reference proteome</keyword>
<sequence>MRKVTLGRTGLEVSALCLGTMTWGSQNTMEEGHAQIDMARDRGVDFMDTAEMYPVAPVRAETVGRTEEIIGEWFARTGRRDEWILATKISGDNGGFVREGRGIHPDTIRDAVEGSLRRLKTDYIDLYQFHWPNRGSYHFRQNWNYDASAQNRDETLAHMVECLETLDALVKEGKIRHFGLSNETAWGTAQWLRLAEERNLPRAQSIQNEYSLLCRLYDTDLAELGVNEDVTLLAYTPLAAGLLSGKYAGDVTPEGTRRSRVADLGGRITPRVWEAISGYLGVANEHGLDPVQMAIAFVAQRPFPVVPIIGATSTAQLDTVLGAADLTLSDAVLADIAALHKAHPMPF</sequence>
<dbReference type="CDD" id="cd19094">
    <property type="entry name" value="AKR_Tas-like"/>
    <property type="match status" value="1"/>
</dbReference>
<dbReference type="SUPFAM" id="SSF51430">
    <property type="entry name" value="NAD(P)-linked oxidoreductase"/>
    <property type="match status" value="1"/>
</dbReference>
<dbReference type="InterPro" id="IPR050523">
    <property type="entry name" value="AKR_Detox_Biosynth"/>
</dbReference>
<feature type="domain" description="NADP-dependent oxidoreductase" evidence="2">
    <location>
        <begin position="16"/>
        <end position="339"/>
    </location>
</feature>
<dbReference type="PANTHER" id="PTHR43364:SF4">
    <property type="entry name" value="NAD(P)-LINKED OXIDOREDUCTASE SUPERFAMILY PROTEIN"/>
    <property type="match status" value="1"/>
</dbReference>
<dbReference type="Gene3D" id="3.20.20.100">
    <property type="entry name" value="NADP-dependent oxidoreductase domain"/>
    <property type="match status" value="1"/>
</dbReference>
<evidence type="ECO:0000256" key="1">
    <source>
        <dbReference type="ARBA" id="ARBA00023002"/>
    </source>
</evidence>
<dbReference type="OrthoDB" id="9803483at2"/>
<keyword evidence="1" id="KW-0560">Oxidoreductase</keyword>
<dbReference type="InterPro" id="IPR023210">
    <property type="entry name" value="NADP_OxRdtase_dom"/>
</dbReference>
<dbReference type="PANTHER" id="PTHR43364">
    <property type="entry name" value="NADH-SPECIFIC METHYLGLYOXAL REDUCTASE-RELATED"/>
    <property type="match status" value="1"/>
</dbReference>
<dbReference type="GO" id="GO:0016491">
    <property type="term" value="F:oxidoreductase activity"/>
    <property type="evidence" value="ECO:0007669"/>
    <property type="project" value="UniProtKB-KW"/>
</dbReference>
<name>A0A4R2NIK5_RHOAD</name>
<evidence type="ECO:0000259" key="2">
    <source>
        <dbReference type="Pfam" id="PF00248"/>
    </source>
</evidence>
<dbReference type="EMBL" id="SLXL01000012">
    <property type="protein sequence ID" value="TCP21257.1"/>
    <property type="molecule type" value="Genomic_DNA"/>
</dbReference>
<dbReference type="AlphaFoldDB" id="A0A4R2NIK5"/>
<proteinExistence type="predicted"/>
<organism evidence="3 4">
    <name type="scientific">Rhodovulum adriaticum</name>
    <name type="common">Rhodopseudomonas adriatica</name>
    <dbReference type="NCBI Taxonomy" id="35804"/>
    <lineage>
        <taxon>Bacteria</taxon>
        <taxon>Pseudomonadati</taxon>
        <taxon>Pseudomonadota</taxon>
        <taxon>Alphaproteobacteria</taxon>
        <taxon>Rhodobacterales</taxon>
        <taxon>Paracoccaceae</taxon>
        <taxon>Rhodovulum</taxon>
    </lineage>
</organism>
<gene>
    <name evidence="3" type="ORF">EV656_11273</name>
</gene>
<evidence type="ECO:0000313" key="3">
    <source>
        <dbReference type="EMBL" id="TCP21257.1"/>
    </source>
</evidence>
<dbReference type="InterPro" id="IPR036812">
    <property type="entry name" value="NAD(P)_OxRdtase_dom_sf"/>
</dbReference>
<accession>A0A4R2NIK5</accession>
<dbReference type="Proteomes" id="UP000295733">
    <property type="component" value="Unassembled WGS sequence"/>
</dbReference>
<evidence type="ECO:0000313" key="4">
    <source>
        <dbReference type="Proteomes" id="UP000295733"/>
    </source>
</evidence>
<reference evidence="3 4" key="1">
    <citation type="submission" date="2019-03" db="EMBL/GenBank/DDBJ databases">
        <title>Genomic Encyclopedia of Type Strains, Phase IV (KMG-IV): sequencing the most valuable type-strain genomes for metagenomic binning, comparative biology and taxonomic classification.</title>
        <authorList>
            <person name="Goeker M."/>
        </authorList>
    </citation>
    <scope>NUCLEOTIDE SEQUENCE [LARGE SCALE GENOMIC DNA]</scope>
    <source>
        <strain evidence="3 4">DSM 2781</strain>
    </source>
</reference>